<evidence type="ECO:0000313" key="2">
    <source>
        <dbReference type="Proteomes" id="UP000503447"/>
    </source>
</evidence>
<keyword evidence="2" id="KW-1185">Reference proteome</keyword>
<organism evidence="1 2">
    <name type="scientific">Frigoriglobus tundricola</name>
    <dbReference type="NCBI Taxonomy" id="2774151"/>
    <lineage>
        <taxon>Bacteria</taxon>
        <taxon>Pseudomonadati</taxon>
        <taxon>Planctomycetota</taxon>
        <taxon>Planctomycetia</taxon>
        <taxon>Gemmatales</taxon>
        <taxon>Gemmataceae</taxon>
        <taxon>Frigoriglobus</taxon>
    </lineage>
</organism>
<dbReference type="AlphaFoldDB" id="A0A6M5YIG3"/>
<gene>
    <name evidence="1" type="ORF">FTUN_0613</name>
</gene>
<accession>A0A6M5YIG3</accession>
<dbReference type="KEGG" id="ftj:FTUN_0613"/>
<reference evidence="2" key="1">
    <citation type="submission" date="2020-05" db="EMBL/GenBank/DDBJ databases">
        <title>Frigoriglobus tundricola gen. nov., sp. nov., a psychrotolerant cellulolytic planctomycete of the family Gemmataceae with two divergent copies of 16S rRNA gene.</title>
        <authorList>
            <person name="Kulichevskaya I.S."/>
            <person name="Ivanova A.A."/>
            <person name="Naumoff D.G."/>
            <person name="Beletsky A.V."/>
            <person name="Rijpstra W.I.C."/>
            <person name="Sinninghe Damste J.S."/>
            <person name="Mardanov A.V."/>
            <person name="Ravin N.V."/>
            <person name="Dedysh S.N."/>
        </authorList>
    </citation>
    <scope>NUCLEOTIDE SEQUENCE [LARGE SCALE GENOMIC DNA]</scope>
    <source>
        <strain evidence="2">PL17</strain>
    </source>
</reference>
<dbReference type="EMBL" id="CP053452">
    <property type="protein sequence ID" value="QJW93110.1"/>
    <property type="molecule type" value="Genomic_DNA"/>
</dbReference>
<name>A0A6M5YIG3_9BACT</name>
<proteinExistence type="predicted"/>
<dbReference type="RefSeq" id="WP_171469373.1">
    <property type="nucleotide sequence ID" value="NZ_CP053452.2"/>
</dbReference>
<dbReference type="Proteomes" id="UP000503447">
    <property type="component" value="Chromosome"/>
</dbReference>
<sequence>MPTTEKLRLVSREEACQRLGCSKNTFFRKWHRVFTETREIGKRERFERKVYSDELDCAIENASKAAAAVANLRRKMKRL</sequence>
<evidence type="ECO:0000313" key="1">
    <source>
        <dbReference type="EMBL" id="QJW93110.1"/>
    </source>
</evidence>
<protein>
    <submittedName>
        <fullName evidence="1">Uncharacterized protein</fullName>
    </submittedName>
</protein>